<gene>
    <name evidence="2" type="ORF">Naga_102371g1</name>
</gene>
<evidence type="ECO:0000313" key="2">
    <source>
        <dbReference type="EMBL" id="EWM20001.1"/>
    </source>
</evidence>
<feature type="region of interest" description="Disordered" evidence="1">
    <location>
        <begin position="81"/>
        <end position="157"/>
    </location>
</feature>
<feature type="compositionally biased region" description="Basic and acidic residues" evidence="1">
    <location>
        <begin position="22"/>
        <end position="53"/>
    </location>
</feature>
<comment type="caution">
    <text evidence="2">The sequence shown here is derived from an EMBL/GenBank/DDBJ whole genome shotgun (WGS) entry which is preliminary data.</text>
</comment>
<evidence type="ECO:0000313" key="3">
    <source>
        <dbReference type="Proteomes" id="UP000019335"/>
    </source>
</evidence>
<reference evidence="2 3" key="1">
    <citation type="journal article" date="2014" name="Mol. Plant">
        <title>Chromosome Scale Genome Assembly and Transcriptome Profiling of Nannochloropsis gaditana in Nitrogen Depletion.</title>
        <authorList>
            <person name="Corteggiani Carpinelli E."/>
            <person name="Telatin A."/>
            <person name="Vitulo N."/>
            <person name="Forcato C."/>
            <person name="D'Angelo M."/>
            <person name="Schiavon R."/>
            <person name="Vezzi A."/>
            <person name="Giacometti G.M."/>
            <person name="Morosinotto T."/>
            <person name="Valle G."/>
        </authorList>
    </citation>
    <scope>NUCLEOTIDE SEQUENCE [LARGE SCALE GENOMIC DNA]</scope>
    <source>
        <strain evidence="2 3">B-31</strain>
    </source>
</reference>
<dbReference type="EMBL" id="AZIL01003509">
    <property type="protein sequence ID" value="EWM20001.1"/>
    <property type="molecule type" value="Genomic_DNA"/>
</dbReference>
<feature type="compositionally biased region" description="Pro residues" evidence="1">
    <location>
        <begin position="1"/>
        <end position="15"/>
    </location>
</feature>
<proteinExistence type="predicted"/>
<dbReference type="Proteomes" id="UP000019335">
    <property type="component" value="Unassembled WGS sequence"/>
</dbReference>
<protein>
    <submittedName>
        <fullName evidence="2">Uncharacterized protein</fullName>
    </submittedName>
</protein>
<feature type="region of interest" description="Disordered" evidence="1">
    <location>
        <begin position="1"/>
        <end position="53"/>
    </location>
</feature>
<feature type="compositionally biased region" description="Acidic residues" evidence="1">
    <location>
        <begin position="119"/>
        <end position="140"/>
    </location>
</feature>
<sequence>MRPQPCFLPPPPSLPPRFRAPHPHESEQAVATRYEEEGKAEGEYHDQCGPRDVHQGVIGRERQQDVVGDGVVRPVAFLLGTTNSVGPSRETDQGVQHVGGPHRKVNEGMRALPGGPVELPEDREEVEVTEEGGNEDGEGGEEGREGGGEGGEEGRGR</sequence>
<accession>W7TIC9</accession>
<dbReference type="AlphaFoldDB" id="W7TIC9"/>
<feature type="compositionally biased region" description="Basic and acidic residues" evidence="1">
    <location>
        <begin position="141"/>
        <end position="157"/>
    </location>
</feature>
<organism evidence="2 3">
    <name type="scientific">Nannochloropsis gaditana</name>
    <dbReference type="NCBI Taxonomy" id="72520"/>
    <lineage>
        <taxon>Eukaryota</taxon>
        <taxon>Sar</taxon>
        <taxon>Stramenopiles</taxon>
        <taxon>Ochrophyta</taxon>
        <taxon>Eustigmatophyceae</taxon>
        <taxon>Eustigmatales</taxon>
        <taxon>Monodopsidaceae</taxon>
        <taxon>Nannochloropsis</taxon>
    </lineage>
</organism>
<keyword evidence="3" id="KW-1185">Reference proteome</keyword>
<evidence type="ECO:0000256" key="1">
    <source>
        <dbReference type="SAM" id="MobiDB-lite"/>
    </source>
</evidence>
<name>W7TIC9_9STRA</name>